<feature type="compositionally biased region" description="Low complexity" evidence="4">
    <location>
        <begin position="176"/>
        <end position="208"/>
    </location>
</feature>
<dbReference type="EMBL" id="JANPWZ010001727">
    <property type="protein sequence ID" value="KAJ3563650.1"/>
    <property type="molecule type" value="Genomic_DNA"/>
</dbReference>
<feature type="compositionally biased region" description="Polar residues" evidence="4">
    <location>
        <begin position="1"/>
        <end position="21"/>
    </location>
</feature>
<feature type="region of interest" description="Disordered" evidence="4">
    <location>
        <begin position="390"/>
        <end position="518"/>
    </location>
</feature>
<keyword evidence="3" id="KW-0539">Nucleus</keyword>
<gene>
    <name evidence="6" type="ORF">NPX13_g8122</name>
</gene>
<accession>A0A9W8N9A8</accession>
<feature type="compositionally biased region" description="Polar residues" evidence="4">
    <location>
        <begin position="415"/>
        <end position="434"/>
    </location>
</feature>
<reference evidence="6" key="1">
    <citation type="submission" date="2022-07" db="EMBL/GenBank/DDBJ databases">
        <title>Genome Sequence of Xylaria arbuscula.</title>
        <authorList>
            <person name="Buettner E."/>
        </authorList>
    </citation>
    <scope>NUCLEOTIDE SEQUENCE</scope>
    <source>
        <strain evidence="6">VT107</strain>
    </source>
</reference>
<dbReference type="VEuPathDB" id="FungiDB:F4678DRAFT_450977"/>
<dbReference type="GO" id="GO:0005634">
    <property type="term" value="C:nucleus"/>
    <property type="evidence" value="ECO:0007669"/>
    <property type="project" value="UniProtKB-SubCell"/>
</dbReference>
<comment type="subcellular location">
    <subcellularLocation>
        <location evidence="1">Nucleus</location>
    </subcellularLocation>
</comment>
<feature type="compositionally biased region" description="Acidic residues" evidence="4">
    <location>
        <begin position="165"/>
        <end position="175"/>
    </location>
</feature>
<dbReference type="InterPro" id="IPR016197">
    <property type="entry name" value="Chromo-like_dom_sf"/>
</dbReference>
<dbReference type="Pfam" id="PF00385">
    <property type="entry name" value="Chromo"/>
    <property type="match status" value="1"/>
</dbReference>
<evidence type="ECO:0000256" key="3">
    <source>
        <dbReference type="ARBA" id="ARBA00023242"/>
    </source>
</evidence>
<dbReference type="CDD" id="cd18966">
    <property type="entry name" value="chromodomain"/>
    <property type="match status" value="1"/>
</dbReference>
<feature type="region of interest" description="Disordered" evidence="4">
    <location>
        <begin position="132"/>
        <end position="373"/>
    </location>
</feature>
<evidence type="ECO:0000256" key="4">
    <source>
        <dbReference type="SAM" id="MobiDB-lite"/>
    </source>
</evidence>
<feature type="region of interest" description="Disordered" evidence="4">
    <location>
        <begin position="1309"/>
        <end position="1332"/>
    </location>
</feature>
<feature type="compositionally biased region" description="Basic and acidic residues" evidence="4">
    <location>
        <begin position="447"/>
        <end position="461"/>
    </location>
</feature>
<evidence type="ECO:0000259" key="5">
    <source>
        <dbReference type="PROSITE" id="PS50013"/>
    </source>
</evidence>
<feature type="compositionally biased region" description="Basic and acidic residues" evidence="4">
    <location>
        <begin position="226"/>
        <end position="242"/>
    </location>
</feature>
<sequence>MGSSASTNNESEDPSSATSPQQDDDDEDNLSIVSTAVGDNDEEKEWEVDDILAERPHPDEPGASQYLIKWDGYPLEDCTWEPVEHLKEVLLDMWEQNKTEVAAGSRQVFDLATLEAACAARAQRHIRRNAKRRRLGLPLTPPFPPGYLDDTSNISPVDQDSSSSSEDEGEVDEFDPATISSPISSPKTKSTMSTPAPSTTQKPPSTSTRVPKQKIFTGVPSPTHAAPKEKGKSKVVEKDGRQKVPSLPSKPAVTAPGSRITAAAPIRKSNSGTMTGYQGTARRSSVFKSNLTKTSAQSVTDTTNKPVSTTARIASTSLSKPSNEAKRLTATRTRPLPASSAATNVFAGGKQRKKRTNLAESMADPTKAPKAFSNMRMQNLARKRGIEKGDAAGSLASIPSAFIIDNDQTKPRKSSLVSPSTVSPKDQETFNMPITPSEGVHEPQSGDEGRHQRDVVEERPPKRTRSVRFAGEDNEELAHTMNELFGSPPTNGDPIAPDQEKPADTRKTGQGPSRKVSLASYQERGVTQTVEKLLGFGKGEAVMTSFSGIPRQTTTWLSAFRAEEILWFVSTCTSFHFSSKKDQLIKETLAVGEIKSVSTEDARALQNVAESLRRGSCGLHLIVPEYSILVYPAHCEDWSWLSDKECKSDALLQHIIFQSTIPSHAYSLELHKESIATKLGGETELKLIEALTKLDFTKLSPQSEALVDKQSYMLLLPLKAQQLQGAVTAWLRSHQPGRPIFAVDQQNGWHSFHEAVQAGGGGTIISHAKFTLWELEKIRGLWRMLEDQKYTFWHMDTGEYERPQYPSNLEAVSVPGTIRLTRLFPYGRAFLITPGFVITEPAKLCAFLKWFLNYGANPNHLLVACHDFPRFLRHIAEEKIAERNTLKKMNPGNEHADIFLENARRSGRHIEDHVRALQLLQQIMDTFGDEETNEDVRKIHWLSELIDPSDEQSLVNAFCWWTQLKCDRFRRFFVLGSDRKNMPGAYRYIEIPRYFDTESSNPDVANILLQRRSLERELRGEVYGRGDGSNIAWPTDVFGGRKSICEPSFQIPSPKRLDLPAREKCQMLLSDDAHEIQRWIDIHRRNTQVNWSELHDKPVSWKDQNMAEQFDDGDSYKSCFDTFSSWFKAAPRFSKRRNTWYGLFYTIDETWDEFMPKYKYKRHPWIGIYRPKNPHLLSKGPFAKIELFIWDLAATNREKTEHPLLDMQCQLVNYVHDSVEELYPGCFLSDVWYSSATAPQIGQNEDPLNITRRMIEDMFEYGREWLPPHEKLLVNRWTLLDPRFWTNGMSPATLRPLNLKPSELTANRIPQTKGDKNKPKRMIWHPPHRGGRRSTKCLNQLYEACLKARLRDPECDQIQHWYHPTQEWWADQVEEGRGYGYVCVEAGAKIIERLTKGKPHEKKLH</sequence>
<organism evidence="6 7">
    <name type="scientific">Xylaria arbuscula</name>
    <dbReference type="NCBI Taxonomy" id="114810"/>
    <lineage>
        <taxon>Eukaryota</taxon>
        <taxon>Fungi</taxon>
        <taxon>Dikarya</taxon>
        <taxon>Ascomycota</taxon>
        <taxon>Pezizomycotina</taxon>
        <taxon>Sordariomycetes</taxon>
        <taxon>Xylariomycetidae</taxon>
        <taxon>Xylariales</taxon>
        <taxon>Xylariaceae</taxon>
        <taxon>Xylaria</taxon>
    </lineage>
</organism>
<dbReference type="InterPro" id="IPR023780">
    <property type="entry name" value="Chromo_domain"/>
</dbReference>
<evidence type="ECO:0000256" key="1">
    <source>
        <dbReference type="ARBA" id="ARBA00004123"/>
    </source>
</evidence>
<feature type="compositionally biased region" description="Basic and acidic residues" evidence="4">
    <location>
        <begin position="498"/>
        <end position="507"/>
    </location>
</feature>
<dbReference type="InterPro" id="IPR000953">
    <property type="entry name" value="Chromo/chromo_shadow_dom"/>
</dbReference>
<proteinExistence type="predicted"/>
<evidence type="ECO:0000313" key="6">
    <source>
        <dbReference type="EMBL" id="KAJ3563650.1"/>
    </source>
</evidence>
<feature type="compositionally biased region" description="Basic residues" evidence="4">
    <location>
        <begin position="1318"/>
        <end position="1332"/>
    </location>
</feature>
<dbReference type="GO" id="GO:0006338">
    <property type="term" value="P:chromatin remodeling"/>
    <property type="evidence" value="ECO:0007669"/>
    <property type="project" value="UniProtKB-ARBA"/>
</dbReference>
<dbReference type="PANTHER" id="PTHR22812">
    <property type="entry name" value="CHROMOBOX PROTEIN"/>
    <property type="match status" value="1"/>
</dbReference>
<keyword evidence="7" id="KW-1185">Reference proteome</keyword>
<feature type="domain" description="Chromo" evidence="5">
    <location>
        <begin position="46"/>
        <end position="87"/>
    </location>
</feature>
<protein>
    <recommendedName>
        <fullName evidence="5">Chromo domain-containing protein</fullName>
    </recommendedName>
</protein>
<dbReference type="Proteomes" id="UP001148614">
    <property type="component" value="Unassembled WGS sequence"/>
</dbReference>
<dbReference type="Gene3D" id="2.40.50.40">
    <property type="match status" value="1"/>
</dbReference>
<comment type="subunit">
    <text evidence="2">Component of the NuA4 histone acetyltransferase complex.</text>
</comment>
<evidence type="ECO:0000313" key="7">
    <source>
        <dbReference type="Proteomes" id="UP001148614"/>
    </source>
</evidence>
<evidence type="ECO:0000256" key="2">
    <source>
        <dbReference type="ARBA" id="ARBA00011353"/>
    </source>
</evidence>
<feature type="region of interest" description="Disordered" evidence="4">
    <location>
        <begin position="1"/>
        <end position="30"/>
    </location>
</feature>
<comment type="caution">
    <text evidence="6">The sequence shown here is derived from an EMBL/GenBank/DDBJ whole genome shotgun (WGS) entry which is preliminary data.</text>
</comment>
<dbReference type="SMART" id="SM00298">
    <property type="entry name" value="CHROMO"/>
    <property type="match status" value="1"/>
</dbReference>
<dbReference type="PROSITE" id="PS50013">
    <property type="entry name" value="CHROMO_2"/>
    <property type="match status" value="1"/>
</dbReference>
<dbReference type="InterPro" id="IPR023779">
    <property type="entry name" value="Chromodomain_CS"/>
</dbReference>
<dbReference type="InterPro" id="IPR051219">
    <property type="entry name" value="Heterochromatin_chromo-domain"/>
</dbReference>
<name>A0A9W8N9A8_9PEZI</name>
<feature type="compositionally biased region" description="Polar residues" evidence="4">
    <location>
        <begin position="268"/>
        <end position="322"/>
    </location>
</feature>
<dbReference type="SUPFAM" id="SSF54160">
    <property type="entry name" value="Chromo domain-like"/>
    <property type="match status" value="1"/>
</dbReference>
<dbReference type="PROSITE" id="PS00598">
    <property type="entry name" value="CHROMO_1"/>
    <property type="match status" value="1"/>
</dbReference>